<evidence type="ECO:0000259" key="16">
    <source>
        <dbReference type="PROSITE" id="PS51195"/>
    </source>
</evidence>
<feature type="region of interest" description="Disordered" evidence="13">
    <location>
        <begin position="618"/>
        <end position="637"/>
    </location>
</feature>
<dbReference type="PROSITE" id="PS51192">
    <property type="entry name" value="HELICASE_ATP_BIND_1"/>
    <property type="match status" value="1"/>
</dbReference>
<dbReference type="GO" id="GO:0043186">
    <property type="term" value="C:P granule"/>
    <property type="evidence" value="ECO:0007669"/>
    <property type="project" value="UniProtKB-ARBA"/>
</dbReference>
<keyword evidence="7 12" id="KW-0067">ATP-binding</keyword>
<dbReference type="InterPro" id="IPR014014">
    <property type="entry name" value="RNA_helicase_DEAD_Q_motif"/>
</dbReference>
<dbReference type="SUPFAM" id="SSF52540">
    <property type="entry name" value="P-loop containing nucleoside triphosphate hydrolases"/>
    <property type="match status" value="1"/>
</dbReference>
<evidence type="ECO:0000313" key="17">
    <source>
        <dbReference type="EMBL" id="KRZ03167.1"/>
    </source>
</evidence>
<feature type="region of interest" description="Disordered" evidence="13">
    <location>
        <begin position="659"/>
        <end position="687"/>
    </location>
</feature>
<feature type="domain" description="Helicase ATP-binding" evidence="14">
    <location>
        <begin position="231"/>
        <end position="405"/>
    </location>
</feature>
<keyword evidence="5 12" id="KW-0378">Hydrolase</keyword>
<comment type="similarity">
    <text evidence="9">Belongs to the DEAD box helicase family. DDX27/DRS1 subfamily.</text>
</comment>
<dbReference type="PROSITE" id="PS51195">
    <property type="entry name" value="Q_MOTIF"/>
    <property type="match status" value="1"/>
</dbReference>
<dbReference type="Pfam" id="PF00271">
    <property type="entry name" value="Helicase_C"/>
    <property type="match status" value="1"/>
</dbReference>
<dbReference type="CDD" id="cd17947">
    <property type="entry name" value="DEADc_DDX27"/>
    <property type="match status" value="1"/>
</dbReference>
<evidence type="ECO:0000256" key="10">
    <source>
        <dbReference type="ARBA" id="ARBA00047984"/>
    </source>
</evidence>
<proteinExistence type="inferred from homology"/>
<feature type="short sequence motif" description="Q motif" evidence="11">
    <location>
        <begin position="200"/>
        <end position="228"/>
    </location>
</feature>
<accession>A0A0V1GYL5</accession>
<evidence type="ECO:0000256" key="3">
    <source>
        <dbReference type="ARBA" id="ARBA00022517"/>
    </source>
</evidence>
<dbReference type="GO" id="GO:0003676">
    <property type="term" value="F:nucleic acid binding"/>
    <property type="evidence" value="ECO:0007669"/>
    <property type="project" value="InterPro"/>
</dbReference>
<evidence type="ECO:0000256" key="8">
    <source>
        <dbReference type="ARBA" id="ARBA00023242"/>
    </source>
</evidence>
<comment type="catalytic activity">
    <reaction evidence="10">
        <text>ATP + H2O = ADP + phosphate + H(+)</text>
        <dbReference type="Rhea" id="RHEA:13065"/>
        <dbReference type="ChEBI" id="CHEBI:15377"/>
        <dbReference type="ChEBI" id="CHEBI:15378"/>
        <dbReference type="ChEBI" id="CHEBI:30616"/>
        <dbReference type="ChEBI" id="CHEBI:43474"/>
        <dbReference type="ChEBI" id="CHEBI:456216"/>
        <dbReference type="EC" id="3.6.4.13"/>
    </reaction>
</comment>
<dbReference type="EC" id="3.6.4.13" evidence="2"/>
<organism evidence="17 18">
    <name type="scientific">Trichinella zimbabwensis</name>
    <dbReference type="NCBI Taxonomy" id="268475"/>
    <lineage>
        <taxon>Eukaryota</taxon>
        <taxon>Metazoa</taxon>
        <taxon>Ecdysozoa</taxon>
        <taxon>Nematoda</taxon>
        <taxon>Enoplea</taxon>
        <taxon>Dorylaimia</taxon>
        <taxon>Trichinellida</taxon>
        <taxon>Trichinellidae</taxon>
        <taxon>Trichinella</taxon>
    </lineage>
</organism>
<feature type="domain" description="Helicase C-terminal" evidence="15">
    <location>
        <begin position="416"/>
        <end position="589"/>
    </location>
</feature>
<gene>
    <name evidence="17" type="primary">Ddx27</name>
    <name evidence="17" type="ORF">T11_4956</name>
</gene>
<evidence type="ECO:0000256" key="1">
    <source>
        <dbReference type="ARBA" id="ARBA00004604"/>
    </source>
</evidence>
<comment type="subcellular location">
    <subcellularLocation>
        <location evidence="1">Nucleus</location>
        <location evidence="1">Nucleolus</location>
    </subcellularLocation>
</comment>
<dbReference type="OrthoDB" id="10259843at2759"/>
<dbReference type="GO" id="GO:0016787">
    <property type="term" value="F:hydrolase activity"/>
    <property type="evidence" value="ECO:0007669"/>
    <property type="project" value="UniProtKB-KW"/>
</dbReference>
<dbReference type="GO" id="GO:0005730">
    <property type="term" value="C:nucleolus"/>
    <property type="evidence" value="ECO:0007669"/>
    <property type="project" value="UniProtKB-SubCell"/>
</dbReference>
<dbReference type="PANTHER" id="PTHR47959">
    <property type="entry name" value="ATP-DEPENDENT RNA HELICASE RHLE-RELATED"/>
    <property type="match status" value="1"/>
</dbReference>
<evidence type="ECO:0000256" key="5">
    <source>
        <dbReference type="ARBA" id="ARBA00022801"/>
    </source>
</evidence>
<dbReference type="FunFam" id="3.40.50.300:FF:000842">
    <property type="entry name" value="ATP-dependent RNA helicase DRS1"/>
    <property type="match status" value="1"/>
</dbReference>
<dbReference type="SMART" id="SM00487">
    <property type="entry name" value="DEXDc"/>
    <property type="match status" value="1"/>
</dbReference>
<dbReference type="InterPro" id="IPR011545">
    <property type="entry name" value="DEAD/DEAH_box_helicase_dom"/>
</dbReference>
<evidence type="ECO:0000256" key="9">
    <source>
        <dbReference type="ARBA" id="ARBA00043999"/>
    </source>
</evidence>
<evidence type="ECO:0000313" key="18">
    <source>
        <dbReference type="Proteomes" id="UP000055024"/>
    </source>
</evidence>
<dbReference type="PANTHER" id="PTHR47959:SF1">
    <property type="entry name" value="ATP-DEPENDENT RNA HELICASE DBPA"/>
    <property type="match status" value="1"/>
</dbReference>
<name>A0A0V1GYL5_9BILA</name>
<dbReference type="Pfam" id="PF00270">
    <property type="entry name" value="DEAD"/>
    <property type="match status" value="1"/>
</dbReference>
<evidence type="ECO:0000256" key="12">
    <source>
        <dbReference type="RuleBase" id="RU000492"/>
    </source>
</evidence>
<protein>
    <recommendedName>
        <fullName evidence="2">RNA helicase</fullName>
        <ecNumber evidence="2">3.6.4.13</ecNumber>
    </recommendedName>
</protein>
<dbReference type="GO" id="GO:0003724">
    <property type="term" value="F:RNA helicase activity"/>
    <property type="evidence" value="ECO:0007669"/>
    <property type="project" value="UniProtKB-EC"/>
</dbReference>
<keyword evidence="4 12" id="KW-0547">Nucleotide-binding</keyword>
<evidence type="ECO:0000256" key="7">
    <source>
        <dbReference type="ARBA" id="ARBA00022840"/>
    </source>
</evidence>
<dbReference type="InterPro" id="IPR001650">
    <property type="entry name" value="Helicase_C-like"/>
</dbReference>
<dbReference type="AlphaFoldDB" id="A0A0V1GYL5"/>
<dbReference type="InterPro" id="IPR050079">
    <property type="entry name" value="DEAD_box_RNA_helicase"/>
</dbReference>
<dbReference type="Gene3D" id="3.40.50.300">
    <property type="entry name" value="P-loop containing nucleotide triphosphate hydrolases"/>
    <property type="match status" value="2"/>
</dbReference>
<dbReference type="CDD" id="cd18787">
    <property type="entry name" value="SF2_C_DEAD"/>
    <property type="match status" value="1"/>
</dbReference>
<keyword evidence="18" id="KW-1185">Reference proteome</keyword>
<dbReference type="GO" id="GO:0005829">
    <property type="term" value="C:cytosol"/>
    <property type="evidence" value="ECO:0007669"/>
    <property type="project" value="TreeGrafter"/>
</dbReference>
<evidence type="ECO:0000256" key="2">
    <source>
        <dbReference type="ARBA" id="ARBA00012552"/>
    </source>
</evidence>
<keyword evidence="8" id="KW-0539">Nucleus</keyword>
<feature type="domain" description="DEAD-box RNA helicase Q" evidence="16">
    <location>
        <begin position="200"/>
        <end position="228"/>
    </location>
</feature>
<evidence type="ECO:0000256" key="4">
    <source>
        <dbReference type="ARBA" id="ARBA00022741"/>
    </source>
</evidence>
<dbReference type="Proteomes" id="UP000055024">
    <property type="component" value="Unassembled WGS sequence"/>
</dbReference>
<evidence type="ECO:0000256" key="11">
    <source>
        <dbReference type="PROSITE-ProRule" id="PRU00552"/>
    </source>
</evidence>
<evidence type="ECO:0000259" key="14">
    <source>
        <dbReference type="PROSITE" id="PS51192"/>
    </source>
</evidence>
<evidence type="ECO:0000256" key="6">
    <source>
        <dbReference type="ARBA" id="ARBA00022806"/>
    </source>
</evidence>
<keyword evidence="6 12" id="KW-0347">Helicase</keyword>
<keyword evidence="3" id="KW-0690">Ribosome biogenesis</keyword>
<dbReference type="PROSITE" id="PS51194">
    <property type="entry name" value="HELICASE_CTER"/>
    <property type="match status" value="1"/>
</dbReference>
<dbReference type="GO" id="GO:0006364">
    <property type="term" value="P:rRNA processing"/>
    <property type="evidence" value="ECO:0007669"/>
    <property type="project" value="UniProtKB-ARBA"/>
</dbReference>
<feature type="compositionally biased region" description="Polar residues" evidence="13">
    <location>
        <begin position="623"/>
        <end position="637"/>
    </location>
</feature>
<dbReference type="GO" id="GO:0005524">
    <property type="term" value="F:ATP binding"/>
    <property type="evidence" value="ECO:0007669"/>
    <property type="project" value="UniProtKB-KW"/>
</dbReference>
<dbReference type="InterPro" id="IPR000629">
    <property type="entry name" value="RNA-helicase_DEAD-box_CS"/>
</dbReference>
<evidence type="ECO:0000259" key="15">
    <source>
        <dbReference type="PROSITE" id="PS51194"/>
    </source>
</evidence>
<evidence type="ECO:0000256" key="13">
    <source>
        <dbReference type="SAM" id="MobiDB-lite"/>
    </source>
</evidence>
<sequence>MNDRTTRRTTAKWVPTCRVVRARRQKPPAVLAGGVFELGKVGRAKFSLISIVEENSIFENVPKKISKAWKTSLIWEMNNRGKKKSNATLFNPDFVFNVTSDTVFEEKLSFLKTLAKQGTSVDLNSRILETRQKFDEKLRQCDALTRDKVELSDSGSELSSEDEKVQDNSDLIREKLRKGKPAKEKEDNFFDNRSKYNISLTFEEMNLSRSLNKAISSMNYVNPTPIQSVCIPVALLGKDICACAATGTGKTCAYMIPILERLLFKPVGRRITRVLVMVPTRELAMQVYETGTALAKYTSISIALSTGGMDLKSQEAALRLNPDVVIATPGRLIDHLHNSPGFNLNGVEILVLDEADRMLDEYFEEQMLEIMRLCSPTRQAMLFSATMTDKVKDLASVSLKKPVKLFVNENTEMALNLRQQFVRIRKERECSREAILAALLKRSFTSKVLLFAGTKEVCHRLRLLLGLLGIRVAELHGNLSQAQRIDALEQFKKGVVDVLVATDVAARGIDVPGVKTVINYQMPHVFKLYVHRVGRTARAGRSGCAVSLVSEDDRKLVKEIAKHCPTSIKRRILNKDAVEGCQRMIDELLPEIDRIVEEEKQERQLSIAEKQIAQAKAKLENDQAGTTSSAGNNNLQRTWFQTPVAQKLEKVKNKQLYKEALRKSSGTKQKSADMKTRKKQLSHEQESGGRFEKLIGYQVRAAKRKRRQARLRACVDNAPKMTAKNAVKRKFHQSSFGVEYSTCR</sequence>
<reference evidence="17 18" key="1">
    <citation type="submission" date="2015-01" db="EMBL/GenBank/DDBJ databases">
        <title>Evolution of Trichinella species and genotypes.</title>
        <authorList>
            <person name="Korhonen P.K."/>
            <person name="Edoardo P."/>
            <person name="Giuseppe L.R."/>
            <person name="Gasser R.B."/>
        </authorList>
    </citation>
    <scope>NUCLEOTIDE SEQUENCE [LARGE SCALE GENOMIC DNA]</scope>
    <source>
        <strain evidence="17">ISS1029</strain>
    </source>
</reference>
<dbReference type="EMBL" id="JYDP01000202">
    <property type="protein sequence ID" value="KRZ03167.1"/>
    <property type="molecule type" value="Genomic_DNA"/>
</dbReference>
<dbReference type="STRING" id="268475.A0A0V1GYL5"/>
<dbReference type="PROSITE" id="PS00039">
    <property type="entry name" value="DEAD_ATP_HELICASE"/>
    <property type="match status" value="1"/>
</dbReference>
<feature type="compositionally biased region" description="Basic and acidic residues" evidence="13">
    <location>
        <begin position="670"/>
        <end position="687"/>
    </location>
</feature>
<dbReference type="InterPro" id="IPR027417">
    <property type="entry name" value="P-loop_NTPase"/>
</dbReference>
<dbReference type="SMART" id="SM00490">
    <property type="entry name" value="HELICc"/>
    <property type="match status" value="1"/>
</dbReference>
<comment type="caution">
    <text evidence="17">The sequence shown here is derived from an EMBL/GenBank/DDBJ whole genome shotgun (WGS) entry which is preliminary data.</text>
</comment>
<dbReference type="InterPro" id="IPR014001">
    <property type="entry name" value="Helicase_ATP-bd"/>
</dbReference>